<gene>
    <name evidence="2" type="ORF">COLINT_03166</name>
</gene>
<protein>
    <submittedName>
        <fullName evidence="2">Uncharacterized protein</fullName>
    </submittedName>
</protein>
<reference evidence="2 3" key="1">
    <citation type="submission" date="2009-04" db="EMBL/GenBank/DDBJ databases">
        <authorList>
            <person name="Weinstock G."/>
            <person name="Sodergren E."/>
            <person name="Clifton S."/>
            <person name="Fulton L."/>
            <person name="Fulton B."/>
            <person name="Courtney L."/>
            <person name="Fronick C."/>
            <person name="Harrison M."/>
            <person name="Strong C."/>
            <person name="Farmer C."/>
            <person name="Delahaunty K."/>
            <person name="Markovic C."/>
            <person name="Hall O."/>
            <person name="Minx P."/>
            <person name="Tomlinson C."/>
            <person name="Mitreva M."/>
            <person name="Nelson J."/>
            <person name="Hou S."/>
            <person name="Wollam A."/>
            <person name="Pepin K.H."/>
            <person name="Johnson M."/>
            <person name="Bhonagiri V."/>
            <person name="Nash W.E."/>
            <person name="Warren W."/>
            <person name="Chinwalla A."/>
            <person name="Mardis E.R."/>
            <person name="Wilson R.K."/>
        </authorList>
    </citation>
    <scope>NUCLEOTIDE SEQUENCE [LARGE SCALE GENOMIC DNA]</scope>
    <source>
        <strain evidence="2 3">DSM 13280</strain>
    </source>
</reference>
<evidence type="ECO:0000256" key="1">
    <source>
        <dbReference type="SAM" id="MobiDB-lite"/>
    </source>
</evidence>
<feature type="compositionally biased region" description="Basic and acidic residues" evidence="1">
    <location>
        <begin position="29"/>
        <end position="41"/>
    </location>
</feature>
<sequence>APAQSQSAVSAPATAAPVADHASGPTVLAERDIDADRKAWEDDMPPYDDAFIASYDDDAGVPPFDAPAPAPVAASVPVSAPTEASGASAPATATASAPAPAPAPAPDLGEAADGDAPVDPKEVLQNIWGNVTFK</sequence>
<name>C4FAS1_9ACTN</name>
<evidence type="ECO:0000313" key="2">
    <source>
        <dbReference type="EMBL" id="EEP44097.1"/>
    </source>
</evidence>
<feature type="compositionally biased region" description="Low complexity" evidence="1">
    <location>
        <begin position="106"/>
        <end position="117"/>
    </location>
</feature>
<feature type="compositionally biased region" description="Low complexity" evidence="1">
    <location>
        <begin position="1"/>
        <end position="19"/>
    </location>
</feature>
<feature type="region of interest" description="Disordered" evidence="1">
    <location>
        <begin position="1"/>
        <end position="134"/>
    </location>
</feature>
<accession>C4FAS1</accession>
<evidence type="ECO:0000313" key="3">
    <source>
        <dbReference type="Proteomes" id="UP000003295"/>
    </source>
</evidence>
<dbReference type="AlphaFoldDB" id="C4FAS1"/>
<feature type="non-terminal residue" evidence="2">
    <location>
        <position position="1"/>
    </location>
</feature>
<comment type="caution">
    <text evidence="2">The sequence shown here is derived from an EMBL/GenBank/DDBJ whole genome shotgun (WGS) entry which is preliminary data.</text>
</comment>
<proteinExistence type="predicted"/>
<dbReference type="EMBL" id="ABXH02000022">
    <property type="protein sequence ID" value="EEP44097.1"/>
    <property type="molecule type" value="Genomic_DNA"/>
</dbReference>
<organism evidence="2 3">
    <name type="scientific">Collinsella intestinalis DSM 13280</name>
    <dbReference type="NCBI Taxonomy" id="521003"/>
    <lineage>
        <taxon>Bacteria</taxon>
        <taxon>Bacillati</taxon>
        <taxon>Actinomycetota</taxon>
        <taxon>Coriobacteriia</taxon>
        <taxon>Coriobacteriales</taxon>
        <taxon>Coriobacteriaceae</taxon>
        <taxon>Collinsella</taxon>
    </lineage>
</organism>
<feature type="compositionally biased region" description="Low complexity" evidence="1">
    <location>
        <begin position="71"/>
        <end position="98"/>
    </location>
</feature>
<dbReference type="Proteomes" id="UP000003295">
    <property type="component" value="Unassembled WGS sequence"/>
</dbReference>
<dbReference type="HOGENOM" id="CLU_1900567_0_0_11"/>